<organism evidence="1">
    <name type="scientific">Anguilla anguilla</name>
    <name type="common">European freshwater eel</name>
    <name type="synonym">Muraena anguilla</name>
    <dbReference type="NCBI Taxonomy" id="7936"/>
    <lineage>
        <taxon>Eukaryota</taxon>
        <taxon>Metazoa</taxon>
        <taxon>Chordata</taxon>
        <taxon>Craniata</taxon>
        <taxon>Vertebrata</taxon>
        <taxon>Euteleostomi</taxon>
        <taxon>Actinopterygii</taxon>
        <taxon>Neopterygii</taxon>
        <taxon>Teleostei</taxon>
        <taxon>Anguilliformes</taxon>
        <taxon>Anguillidae</taxon>
        <taxon>Anguilla</taxon>
    </lineage>
</organism>
<proteinExistence type="predicted"/>
<name>A0A0E9XC69_ANGAN</name>
<accession>A0A0E9XC69</accession>
<evidence type="ECO:0000313" key="1">
    <source>
        <dbReference type="EMBL" id="JAI00333.1"/>
    </source>
</evidence>
<protein>
    <submittedName>
        <fullName evidence="1">Uncharacterized protein</fullName>
    </submittedName>
</protein>
<dbReference type="EMBL" id="GBXM01008245">
    <property type="protein sequence ID" value="JAI00333.1"/>
    <property type="molecule type" value="Transcribed_RNA"/>
</dbReference>
<reference evidence="1" key="1">
    <citation type="submission" date="2014-11" db="EMBL/GenBank/DDBJ databases">
        <authorList>
            <person name="Amaro Gonzalez C."/>
        </authorList>
    </citation>
    <scope>NUCLEOTIDE SEQUENCE</scope>
</reference>
<reference evidence="1" key="2">
    <citation type="journal article" date="2015" name="Fish Shellfish Immunol.">
        <title>Early steps in the European eel (Anguilla anguilla)-Vibrio vulnificus interaction in the gills: Role of the RtxA13 toxin.</title>
        <authorList>
            <person name="Callol A."/>
            <person name="Pajuelo D."/>
            <person name="Ebbesson L."/>
            <person name="Teles M."/>
            <person name="MacKenzie S."/>
            <person name="Amaro C."/>
        </authorList>
    </citation>
    <scope>NUCLEOTIDE SEQUENCE</scope>
</reference>
<dbReference type="AlphaFoldDB" id="A0A0E9XC69"/>
<sequence>MSPVSVSLYLKKENGKLVQLTVFTVAFIHFHKCSNVELFSTES</sequence>